<dbReference type="Proteomes" id="UP000647235">
    <property type="component" value="Unassembled WGS sequence"/>
</dbReference>
<feature type="domain" description="FAD-dependent protein C-terminal" evidence="1">
    <location>
        <begin position="289"/>
        <end position="482"/>
    </location>
</feature>
<evidence type="ECO:0000313" key="3">
    <source>
        <dbReference type="Proteomes" id="UP000647235"/>
    </source>
</evidence>
<dbReference type="PIRSF" id="PIRSF038984">
    <property type="entry name" value="FAD_binding_protein"/>
    <property type="match status" value="1"/>
</dbReference>
<evidence type="ECO:0000313" key="2">
    <source>
        <dbReference type="EMBL" id="MBC5664144.1"/>
    </source>
</evidence>
<accession>A0ABR7ETU5</accession>
<comment type="caution">
    <text evidence="2">The sequence shown here is derived from an EMBL/GenBank/DDBJ whole genome shotgun (WGS) entry which is preliminary data.</text>
</comment>
<dbReference type="InterPro" id="IPR036188">
    <property type="entry name" value="FAD/NAD-bd_sf"/>
</dbReference>
<proteinExistence type="predicted"/>
<reference evidence="2 3" key="1">
    <citation type="submission" date="2020-08" db="EMBL/GenBank/DDBJ databases">
        <title>Genome public.</title>
        <authorList>
            <person name="Liu C."/>
            <person name="Sun Q."/>
        </authorList>
    </citation>
    <scope>NUCLEOTIDE SEQUENCE [LARGE SCALE GENOMIC DNA]</scope>
    <source>
        <strain evidence="2 3">NSJ-36</strain>
    </source>
</reference>
<gene>
    <name evidence="2" type="ORF">H8S07_02430</name>
</gene>
<dbReference type="EMBL" id="JACOOY010000002">
    <property type="protein sequence ID" value="MBC5664144.1"/>
    <property type="molecule type" value="Genomic_DNA"/>
</dbReference>
<dbReference type="Gene3D" id="3.50.50.60">
    <property type="entry name" value="FAD/NAD(P)-binding domain"/>
    <property type="match status" value="2"/>
</dbReference>
<dbReference type="PANTHER" id="PTHR42842:SF3">
    <property type="entry name" value="FAD_NAD(P)-BINDING OXIDOREDUCTASE FAMILY PROTEIN"/>
    <property type="match status" value="1"/>
</dbReference>
<dbReference type="SUPFAM" id="SSF51905">
    <property type="entry name" value="FAD/NAD(P)-binding domain"/>
    <property type="match status" value="1"/>
</dbReference>
<dbReference type="PANTHER" id="PTHR42842">
    <property type="entry name" value="FAD/NAD(P)-BINDING OXIDOREDUCTASE"/>
    <property type="match status" value="1"/>
</dbReference>
<dbReference type="InterPro" id="IPR028348">
    <property type="entry name" value="FAD-binding_protein"/>
</dbReference>
<dbReference type="Gene3D" id="3.30.70.2700">
    <property type="match status" value="1"/>
</dbReference>
<evidence type="ECO:0000259" key="1">
    <source>
        <dbReference type="Pfam" id="PF21688"/>
    </source>
</evidence>
<organism evidence="2 3">
    <name type="scientific">Dorea hominis</name>
    <dbReference type="NCBI Taxonomy" id="2763040"/>
    <lineage>
        <taxon>Bacteria</taxon>
        <taxon>Bacillati</taxon>
        <taxon>Bacillota</taxon>
        <taxon>Clostridia</taxon>
        <taxon>Lachnospirales</taxon>
        <taxon>Lachnospiraceae</taxon>
        <taxon>Dorea</taxon>
    </lineage>
</organism>
<protein>
    <submittedName>
        <fullName evidence="2">FAD-dependent oxidoreductase</fullName>
    </submittedName>
</protein>
<sequence>MIQISNLKLQIPHTTKRLKEKALKQLHIREQDLIGFRIAKRSLDARKKPVLYYVYTLELSVKNEAGLQKKNLPKNVNVCKAKPIYAPVPTGTETLAHAPIIAGSGPAGLFCAYSLAKMGYAPVLVERGEDVDTRMQDVEAFWNGGSLKPNSNVQFGEGGAGTFSDGKLNTLVHDKEGRGRAVLETFVKFGAPKKILYDNKPHVGTDILAVVVKRMREEICRLGGQVHFHTQVTELLTEEGKLTGIKLQDTHSGEVTDKPTQALVLAIGHSARDTFEMLKRKEIPMTTKAFAVGVRVEHKQSMINENQYGSAQPDGLPAAPYKLTVNLENGRGVYTFCMCPGGYVVNASSEAGRLAVNGMSYSGRDGQNANSAVIVTVTPEDYGTDDVLAGMAFQRKLEEAAYRAGEGKIPVQLFGDFCEDKASEAEGRVTPQMKGAYHWTNLRPVFPEVIADSLEEGIRSFDQKIKGYADADTVLSGVESRTSSPVRILRDETLQSSVRGLYPCGEGAGYAGGITSAAMDGLKTAEAISRVYRPFDISGTC</sequence>
<dbReference type="InterPro" id="IPR049516">
    <property type="entry name" value="FAD-depend_C"/>
</dbReference>
<dbReference type="RefSeq" id="WP_021861003.1">
    <property type="nucleotide sequence ID" value="NZ_JACOOY010000002.1"/>
</dbReference>
<dbReference type="Pfam" id="PF21688">
    <property type="entry name" value="FAD-depend_C"/>
    <property type="match status" value="1"/>
</dbReference>
<name>A0ABR7ETU5_9FIRM</name>
<keyword evidence="3" id="KW-1185">Reference proteome</keyword>